<evidence type="ECO:0000313" key="5">
    <source>
        <dbReference type="Proteomes" id="UP000236047"/>
    </source>
</evidence>
<dbReference type="InterPro" id="IPR003593">
    <property type="entry name" value="AAA+_ATPase"/>
</dbReference>
<organism evidence="4 5">
    <name type="scientific">Streptomyces noursei</name>
    <name type="common">Streptomyces albulus</name>
    <dbReference type="NCBI Taxonomy" id="1971"/>
    <lineage>
        <taxon>Bacteria</taxon>
        <taxon>Bacillati</taxon>
        <taxon>Actinomycetota</taxon>
        <taxon>Actinomycetes</taxon>
        <taxon>Kitasatosporales</taxon>
        <taxon>Streptomycetaceae</taxon>
        <taxon>Streptomyces</taxon>
    </lineage>
</organism>
<dbReference type="PANTHER" id="PTHR24220">
    <property type="entry name" value="IMPORT ATP-BINDING PROTEIN"/>
    <property type="match status" value="1"/>
</dbReference>
<dbReference type="SUPFAM" id="SSF52540">
    <property type="entry name" value="P-loop containing nucleoside triphosphate hydrolases"/>
    <property type="match status" value="1"/>
</dbReference>
<dbReference type="GO" id="GO:0016887">
    <property type="term" value="F:ATP hydrolysis activity"/>
    <property type="evidence" value="ECO:0007669"/>
    <property type="project" value="InterPro"/>
</dbReference>
<dbReference type="AlphaFoldDB" id="A0A2N8PAF8"/>
<gene>
    <name evidence="4" type="ORF">AOB60_27920</name>
</gene>
<sequence>MYHLTGVTKDYRRGGELVRALDGVAFSVADGTALAVQGPRGAGASTLLRILGGLERPTRGSVLLDGTDLATVTASRLGRIRAESIGLIGSGDGDDPGPLAGLTVRQGVAAALAPLRLRPADRWELAGDALAEVGLSARGDLLPGQLDRYARRRAALARALVKRPTVLLADRPTAGLPPSARAEFTELLVRVWGEYRLTCVVATDDDALAGRAARRLGLAGGRVVAAGRVAGSGRSGATSWCPRGAGR</sequence>
<keyword evidence="5" id="KW-1185">Reference proteome</keyword>
<dbReference type="EMBL" id="LJSN01000003">
    <property type="protein sequence ID" value="PNE38003.1"/>
    <property type="molecule type" value="Genomic_DNA"/>
</dbReference>
<dbReference type="SMART" id="SM00382">
    <property type="entry name" value="AAA"/>
    <property type="match status" value="1"/>
</dbReference>
<dbReference type="InterPro" id="IPR027417">
    <property type="entry name" value="P-loop_NTPase"/>
</dbReference>
<dbReference type="PROSITE" id="PS50893">
    <property type="entry name" value="ABC_TRANSPORTER_2"/>
    <property type="match status" value="1"/>
</dbReference>
<dbReference type="GO" id="GO:0022857">
    <property type="term" value="F:transmembrane transporter activity"/>
    <property type="evidence" value="ECO:0007669"/>
    <property type="project" value="TreeGrafter"/>
</dbReference>
<proteinExistence type="predicted"/>
<evidence type="ECO:0000256" key="1">
    <source>
        <dbReference type="ARBA" id="ARBA00022741"/>
    </source>
</evidence>
<protein>
    <submittedName>
        <fullName evidence="4">ABC transporter ATP-binding protein</fullName>
    </submittedName>
</protein>
<keyword evidence="2 4" id="KW-0067">ATP-binding</keyword>
<dbReference type="Gene3D" id="3.40.50.300">
    <property type="entry name" value="P-loop containing nucleotide triphosphate hydrolases"/>
    <property type="match status" value="1"/>
</dbReference>
<dbReference type="PANTHER" id="PTHR24220:SF86">
    <property type="entry name" value="ABC TRANSPORTER ABCH.1"/>
    <property type="match status" value="1"/>
</dbReference>
<accession>A0A2N8PAF8</accession>
<name>A0A2N8PAF8_STRNR</name>
<evidence type="ECO:0000256" key="2">
    <source>
        <dbReference type="ARBA" id="ARBA00022840"/>
    </source>
</evidence>
<dbReference type="RefSeq" id="WP_073448510.1">
    <property type="nucleotide sequence ID" value="NZ_LJSN01000003.1"/>
</dbReference>
<dbReference type="InterPro" id="IPR015854">
    <property type="entry name" value="ABC_transpr_LolD-like"/>
</dbReference>
<comment type="caution">
    <text evidence="4">The sequence shown here is derived from an EMBL/GenBank/DDBJ whole genome shotgun (WGS) entry which is preliminary data.</text>
</comment>
<dbReference type="GO" id="GO:0005886">
    <property type="term" value="C:plasma membrane"/>
    <property type="evidence" value="ECO:0007669"/>
    <property type="project" value="TreeGrafter"/>
</dbReference>
<dbReference type="Proteomes" id="UP000236047">
    <property type="component" value="Unassembled WGS sequence"/>
</dbReference>
<dbReference type="InterPro" id="IPR003439">
    <property type="entry name" value="ABC_transporter-like_ATP-bd"/>
</dbReference>
<reference evidence="5" key="1">
    <citation type="submission" date="2015-09" db="EMBL/GenBank/DDBJ databases">
        <authorList>
            <person name="Graham D.E."/>
            <person name="Mahan K.M."/>
            <person name="Klingeman D.M."/>
            <person name="Fida T."/>
            <person name="Giannone R.J."/>
            <person name="Hettich R.L."/>
            <person name="Parry R.J."/>
            <person name="Spain J.C."/>
        </authorList>
    </citation>
    <scope>NUCLEOTIDE SEQUENCE [LARGE SCALE GENOMIC DNA]</scope>
    <source>
        <strain evidence="5">JCM 4701</strain>
    </source>
</reference>
<evidence type="ECO:0000313" key="4">
    <source>
        <dbReference type="EMBL" id="PNE38003.1"/>
    </source>
</evidence>
<dbReference type="Pfam" id="PF00005">
    <property type="entry name" value="ABC_tran"/>
    <property type="match status" value="1"/>
</dbReference>
<keyword evidence="1" id="KW-0547">Nucleotide-binding</keyword>
<evidence type="ECO:0000259" key="3">
    <source>
        <dbReference type="PROSITE" id="PS50893"/>
    </source>
</evidence>
<feature type="domain" description="ABC transporter" evidence="3">
    <location>
        <begin position="2"/>
        <end position="245"/>
    </location>
</feature>
<dbReference type="GO" id="GO:0005524">
    <property type="term" value="F:ATP binding"/>
    <property type="evidence" value="ECO:0007669"/>
    <property type="project" value="UniProtKB-KW"/>
</dbReference>